<dbReference type="Gene3D" id="3.30.200.20">
    <property type="entry name" value="Phosphorylase Kinase, domain 1"/>
    <property type="match status" value="1"/>
</dbReference>
<dbReference type="Pfam" id="PF25346">
    <property type="entry name" value="PH_MRCK"/>
    <property type="match status" value="1"/>
</dbReference>
<evidence type="ECO:0000256" key="7">
    <source>
        <dbReference type="ARBA" id="ARBA00009903"/>
    </source>
</evidence>
<dbReference type="EC" id="2.7.11.1" evidence="8"/>
<dbReference type="Gene3D" id="1.10.510.10">
    <property type="entry name" value="Transferase(Phosphotransferase) domain 1"/>
    <property type="match status" value="1"/>
</dbReference>
<dbReference type="Proteomes" id="UP000694548">
    <property type="component" value="Chromosome sgr09"/>
</dbReference>
<evidence type="ECO:0000256" key="18">
    <source>
        <dbReference type="ARBA" id="ARBA00022833"/>
    </source>
</evidence>
<dbReference type="GO" id="GO:0007266">
    <property type="term" value="P:Rho protein signal transduction"/>
    <property type="evidence" value="ECO:0007669"/>
    <property type="project" value="TreeGrafter"/>
</dbReference>
<keyword evidence="11" id="KW-0723">Serine/threonine-protein kinase</keyword>
<evidence type="ECO:0000256" key="26">
    <source>
        <dbReference type="ARBA" id="ARBA00023273"/>
    </source>
</evidence>
<dbReference type="GO" id="GO:0072518">
    <property type="term" value="F:Rho-dependent protein serine/threonine kinase activity"/>
    <property type="evidence" value="ECO:0007669"/>
    <property type="project" value="TreeGrafter"/>
</dbReference>
<evidence type="ECO:0000313" key="40">
    <source>
        <dbReference type="Ensembl" id="ENSNFUP00015021526.1"/>
    </source>
</evidence>
<dbReference type="InterPro" id="IPR002219">
    <property type="entry name" value="PKC_DAG/PE"/>
</dbReference>
<dbReference type="GO" id="GO:0046872">
    <property type="term" value="F:metal ion binding"/>
    <property type="evidence" value="ECO:0007669"/>
    <property type="project" value="UniProtKB-KW"/>
</dbReference>
<comment type="catalytic activity">
    <reaction evidence="33">
        <text>L-seryl-[protein] + ATP = O-phospho-L-seryl-[protein] + ADP + H(+)</text>
        <dbReference type="Rhea" id="RHEA:17989"/>
        <dbReference type="Rhea" id="RHEA-COMP:9863"/>
        <dbReference type="Rhea" id="RHEA-COMP:11604"/>
        <dbReference type="ChEBI" id="CHEBI:15378"/>
        <dbReference type="ChEBI" id="CHEBI:29999"/>
        <dbReference type="ChEBI" id="CHEBI:30616"/>
        <dbReference type="ChEBI" id="CHEBI:83421"/>
        <dbReference type="ChEBI" id="CHEBI:456216"/>
        <dbReference type="EC" id="2.7.11.1"/>
    </reaction>
    <physiologicalReaction direction="left-to-right" evidence="33">
        <dbReference type="Rhea" id="RHEA:17990"/>
    </physiologicalReaction>
</comment>
<feature type="compositionally biased region" description="Polar residues" evidence="36">
    <location>
        <begin position="900"/>
        <end position="918"/>
    </location>
</feature>
<dbReference type="GeneTree" id="ENSGT01030000234517"/>
<proteinExistence type="inferred from homology"/>
<feature type="region of interest" description="Disordered" evidence="36">
    <location>
        <begin position="883"/>
        <end position="918"/>
    </location>
</feature>
<dbReference type="FunFam" id="3.30.60.20:FF:000036">
    <property type="entry name" value="Rho-associated protein kinase 1"/>
    <property type="match status" value="1"/>
</dbReference>
<evidence type="ECO:0000256" key="9">
    <source>
        <dbReference type="ARBA" id="ARBA00022475"/>
    </source>
</evidence>
<protein>
    <recommendedName>
        <fullName evidence="28">Rho-associated protein kinase 1</fullName>
        <ecNumber evidence="8">2.7.11.1</ecNumber>
    </recommendedName>
    <alternativeName>
        <fullName evidence="30">Rho-associated, coiled-coil-containing protein kinase 1</fullName>
    </alternativeName>
    <alternativeName>
        <fullName evidence="29">Rho-associated, coiled-coil-containing protein kinase I</fullName>
    </alternativeName>
    <alternativeName>
        <fullName evidence="31">p160 ROCK-1</fullName>
    </alternativeName>
</protein>
<evidence type="ECO:0000256" key="35">
    <source>
        <dbReference type="SAM" id="Coils"/>
    </source>
</evidence>
<feature type="coiled-coil region" evidence="35">
    <location>
        <begin position="373"/>
        <end position="519"/>
    </location>
</feature>
<dbReference type="Pfam" id="PF00069">
    <property type="entry name" value="Pkinase"/>
    <property type="match status" value="1"/>
</dbReference>
<feature type="compositionally biased region" description="Basic and acidic residues" evidence="36">
    <location>
        <begin position="594"/>
        <end position="603"/>
    </location>
</feature>
<dbReference type="GO" id="GO:0030027">
    <property type="term" value="C:lamellipodium"/>
    <property type="evidence" value="ECO:0007669"/>
    <property type="project" value="UniProtKB-SubCell"/>
</dbReference>
<keyword evidence="14" id="KW-0053">Apoptosis</keyword>
<dbReference type="InterPro" id="IPR011993">
    <property type="entry name" value="PH-like_dom_sf"/>
</dbReference>
<evidence type="ECO:0000256" key="12">
    <source>
        <dbReference type="ARBA" id="ARBA00022553"/>
    </source>
</evidence>
<dbReference type="InterPro" id="IPR011072">
    <property type="entry name" value="HR1_rho-bd"/>
</dbReference>
<dbReference type="GO" id="GO:0006915">
    <property type="term" value="P:apoptotic process"/>
    <property type="evidence" value="ECO:0007669"/>
    <property type="project" value="UniProtKB-KW"/>
</dbReference>
<evidence type="ECO:0000256" key="34">
    <source>
        <dbReference type="PROSITE-ProRule" id="PRU01207"/>
    </source>
</evidence>
<dbReference type="InterPro" id="IPR000719">
    <property type="entry name" value="Prot_kinase_dom"/>
</dbReference>
<evidence type="ECO:0000256" key="25">
    <source>
        <dbReference type="ARBA" id="ARBA00023212"/>
    </source>
</evidence>
<keyword evidence="21" id="KW-0007">Acetylation</keyword>
<evidence type="ECO:0000256" key="28">
    <source>
        <dbReference type="ARBA" id="ARBA00044069"/>
    </source>
</evidence>
<dbReference type="Pfam" id="PF08912">
    <property type="entry name" value="Rho_Binding"/>
    <property type="match status" value="1"/>
</dbReference>
<reference evidence="40" key="3">
    <citation type="submission" date="2025-09" db="UniProtKB">
        <authorList>
            <consortium name="Ensembl"/>
        </authorList>
    </citation>
    <scope>IDENTIFICATION</scope>
</reference>
<evidence type="ECO:0000256" key="20">
    <source>
        <dbReference type="ARBA" id="ARBA00022842"/>
    </source>
</evidence>
<dbReference type="InterPro" id="IPR015008">
    <property type="entry name" value="ROCK_Rho-bd_dom"/>
</dbReference>
<evidence type="ECO:0000256" key="11">
    <source>
        <dbReference type="ARBA" id="ARBA00022527"/>
    </source>
</evidence>
<feature type="coiled-coil region" evidence="35">
    <location>
        <begin position="120"/>
        <end position="322"/>
    </location>
</feature>
<evidence type="ECO:0000256" key="32">
    <source>
        <dbReference type="ARBA" id="ARBA00048659"/>
    </source>
</evidence>
<dbReference type="PANTHER" id="PTHR22988:SF33">
    <property type="entry name" value="RHO-ASSOCIATED PROTEIN KINASE 1"/>
    <property type="match status" value="1"/>
</dbReference>
<evidence type="ECO:0000256" key="31">
    <source>
        <dbReference type="ARBA" id="ARBA00044332"/>
    </source>
</evidence>
<reference evidence="40" key="2">
    <citation type="submission" date="2025-08" db="UniProtKB">
        <authorList>
            <consortium name="Ensembl"/>
        </authorList>
    </citation>
    <scope>IDENTIFICATION</scope>
</reference>
<dbReference type="SMART" id="SM00233">
    <property type="entry name" value="PH"/>
    <property type="match status" value="1"/>
</dbReference>
<comment type="cofactor">
    <cofactor evidence="1">
        <name>Mg(2+)</name>
        <dbReference type="ChEBI" id="CHEBI:18420"/>
    </cofactor>
</comment>
<name>A0A8C6NS14_NOTFU</name>
<keyword evidence="16" id="KW-0547">Nucleotide-binding</keyword>
<evidence type="ECO:0000256" key="36">
    <source>
        <dbReference type="SAM" id="MobiDB-lite"/>
    </source>
</evidence>
<dbReference type="GO" id="GO:0005886">
    <property type="term" value="C:plasma membrane"/>
    <property type="evidence" value="ECO:0007669"/>
    <property type="project" value="UniProtKB-SubCell"/>
</dbReference>
<evidence type="ECO:0000259" key="37">
    <source>
        <dbReference type="PROSITE" id="PS50003"/>
    </source>
</evidence>
<evidence type="ECO:0000256" key="1">
    <source>
        <dbReference type="ARBA" id="ARBA00001946"/>
    </source>
</evidence>
<comment type="catalytic activity">
    <reaction evidence="32">
        <text>L-threonyl-[protein] + ATP = O-phospho-L-threonyl-[protein] + ADP + H(+)</text>
        <dbReference type="Rhea" id="RHEA:46608"/>
        <dbReference type="Rhea" id="RHEA-COMP:11060"/>
        <dbReference type="Rhea" id="RHEA-COMP:11605"/>
        <dbReference type="ChEBI" id="CHEBI:15378"/>
        <dbReference type="ChEBI" id="CHEBI:30013"/>
        <dbReference type="ChEBI" id="CHEBI:30616"/>
        <dbReference type="ChEBI" id="CHEBI:61977"/>
        <dbReference type="ChEBI" id="CHEBI:456216"/>
        <dbReference type="EC" id="2.7.11.1"/>
    </reaction>
    <physiologicalReaction direction="left-to-right" evidence="32">
        <dbReference type="Rhea" id="RHEA:46609"/>
    </physiologicalReaction>
</comment>
<feature type="region of interest" description="Disordered" evidence="36">
    <location>
        <begin position="580"/>
        <end position="603"/>
    </location>
</feature>
<dbReference type="GO" id="GO:0031267">
    <property type="term" value="F:small GTPase binding"/>
    <property type="evidence" value="ECO:0007669"/>
    <property type="project" value="InterPro"/>
</dbReference>
<dbReference type="FunFam" id="2.30.29.30:FF:000033">
    <property type="entry name" value="Rho-associated protein kinase 2"/>
    <property type="match status" value="1"/>
</dbReference>
<evidence type="ECO:0000256" key="5">
    <source>
        <dbReference type="ARBA" id="ARBA00004466"/>
    </source>
</evidence>
<keyword evidence="12" id="KW-0597">Phosphoprotein</keyword>
<dbReference type="GO" id="GO:0005524">
    <property type="term" value="F:ATP binding"/>
    <property type="evidence" value="ECO:0007669"/>
    <property type="project" value="UniProtKB-KW"/>
</dbReference>
<evidence type="ECO:0000259" key="38">
    <source>
        <dbReference type="PROSITE" id="PS50081"/>
    </source>
</evidence>
<dbReference type="SUPFAM" id="SSF50729">
    <property type="entry name" value="PH domain-like"/>
    <property type="match status" value="1"/>
</dbReference>
<evidence type="ECO:0000256" key="23">
    <source>
        <dbReference type="ARBA" id="ARBA00023054"/>
    </source>
</evidence>
<dbReference type="InterPro" id="IPR050839">
    <property type="entry name" value="Rho-assoc_Ser/Thr_Kinase"/>
</dbReference>
<reference evidence="40" key="1">
    <citation type="submission" date="2014-08" db="EMBL/GenBank/DDBJ databases">
        <authorList>
            <person name="Senf B."/>
            <person name="Petzold A."/>
            <person name="Downie B.R."/>
            <person name="Koch P."/>
            <person name="Platzer M."/>
        </authorList>
    </citation>
    <scope>NUCLEOTIDE SEQUENCE [LARGE SCALE GENOMIC DNA]</scope>
    <source>
        <strain evidence="40">GRZ</strain>
    </source>
</reference>
<dbReference type="PANTHER" id="PTHR22988">
    <property type="entry name" value="MYOTONIC DYSTROPHY S/T KINASE-RELATED"/>
    <property type="match status" value="1"/>
</dbReference>
<evidence type="ECO:0000259" key="39">
    <source>
        <dbReference type="PROSITE" id="PS51860"/>
    </source>
</evidence>
<keyword evidence="17" id="KW-0418">Kinase</keyword>
<evidence type="ECO:0000256" key="24">
    <source>
        <dbReference type="ARBA" id="ARBA00023136"/>
    </source>
</evidence>
<evidence type="ECO:0000256" key="2">
    <source>
        <dbReference type="ARBA" id="ARBA00004114"/>
    </source>
</evidence>
<evidence type="ECO:0000256" key="16">
    <source>
        <dbReference type="ARBA" id="ARBA00022741"/>
    </source>
</evidence>
<feature type="domain" description="REM-1" evidence="39">
    <location>
        <begin position="97"/>
        <end position="181"/>
    </location>
</feature>
<evidence type="ECO:0000256" key="14">
    <source>
        <dbReference type="ARBA" id="ARBA00022703"/>
    </source>
</evidence>
<evidence type="ECO:0000256" key="13">
    <source>
        <dbReference type="ARBA" id="ARBA00022679"/>
    </source>
</evidence>
<keyword evidence="10" id="KW-0963">Cytoplasm</keyword>
<comment type="similarity">
    <text evidence="7">Belongs to the protein kinase superfamily. AGC Ser/Thr protein kinase family.</text>
</comment>
<keyword evidence="19" id="KW-0067">ATP-binding</keyword>
<dbReference type="GO" id="GO:0031032">
    <property type="term" value="P:actomyosin structure organization"/>
    <property type="evidence" value="ECO:0007669"/>
    <property type="project" value="TreeGrafter"/>
</dbReference>
<dbReference type="InterPro" id="IPR057529">
    <property type="entry name" value="MRCK/ROCK_PH"/>
</dbReference>
<keyword evidence="15" id="KW-0479">Metal-binding</keyword>
<evidence type="ECO:0000256" key="8">
    <source>
        <dbReference type="ARBA" id="ARBA00012513"/>
    </source>
</evidence>
<dbReference type="InterPro" id="IPR001849">
    <property type="entry name" value="PH_domain"/>
</dbReference>
<evidence type="ECO:0000256" key="19">
    <source>
        <dbReference type="ARBA" id="ARBA00022840"/>
    </source>
</evidence>
<evidence type="ECO:0000256" key="10">
    <source>
        <dbReference type="ARBA" id="ARBA00022490"/>
    </source>
</evidence>
<dbReference type="InterPro" id="IPR011009">
    <property type="entry name" value="Kinase-like_dom_sf"/>
</dbReference>
<keyword evidence="9" id="KW-1003">Cell membrane</keyword>
<evidence type="ECO:0000256" key="29">
    <source>
        <dbReference type="ARBA" id="ARBA00044326"/>
    </source>
</evidence>
<gene>
    <name evidence="40" type="primary">ROCK1</name>
</gene>
<dbReference type="GO" id="GO:0032059">
    <property type="term" value="C:bleb"/>
    <property type="evidence" value="ECO:0007669"/>
    <property type="project" value="UniProtKB-SubCell"/>
</dbReference>
<dbReference type="CDD" id="cd01242">
    <property type="entry name" value="PH_ROCK"/>
    <property type="match status" value="1"/>
</dbReference>
<dbReference type="PROSITE" id="PS50003">
    <property type="entry name" value="PH_DOMAIN"/>
    <property type="match status" value="1"/>
</dbReference>
<dbReference type="InterPro" id="IPR046349">
    <property type="entry name" value="C1-like_sf"/>
</dbReference>
<feature type="domain" description="PH" evidence="37">
    <location>
        <begin position="688"/>
        <end position="886"/>
    </location>
</feature>
<keyword evidence="18" id="KW-0862">Zinc</keyword>
<dbReference type="GO" id="GO:0000281">
    <property type="term" value="P:mitotic cytokinesis"/>
    <property type="evidence" value="ECO:0007669"/>
    <property type="project" value="TreeGrafter"/>
</dbReference>
<feature type="compositionally biased region" description="Polar residues" evidence="36">
    <location>
        <begin position="668"/>
        <end position="688"/>
    </location>
</feature>
<keyword evidence="13" id="KW-0808">Transferase</keyword>
<keyword evidence="41" id="KW-1185">Reference proteome</keyword>
<evidence type="ECO:0000256" key="3">
    <source>
        <dbReference type="ARBA" id="ARBA00004236"/>
    </source>
</evidence>
<evidence type="ECO:0000256" key="15">
    <source>
        <dbReference type="ARBA" id="ARBA00022723"/>
    </source>
</evidence>
<evidence type="ECO:0000256" key="22">
    <source>
        <dbReference type="ARBA" id="ARBA00023034"/>
    </source>
</evidence>
<dbReference type="SUPFAM" id="SSF56112">
    <property type="entry name" value="Protein kinase-like (PK-like)"/>
    <property type="match status" value="1"/>
</dbReference>
<keyword evidence="20" id="KW-0460">Magnesium</keyword>
<dbReference type="GO" id="GO:0000139">
    <property type="term" value="C:Golgi membrane"/>
    <property type="evidence" value="ECO:0007669"/>
    <property type="project" value="UniProtKB-SubCell"/>
</dbReference>
<feature type="region of interest" description="Disordered" evidence="36">
    <location>
        <begin position="668"/>
        <end position="691"/>
    </location>
</feature>
<dbReference type="Gene3D" id="1.20.5.340">
    <property type="match status" value="1"/>
</dbReference>
<dbReference type="AlphaFoldDB" id="A0A8C6NS14"/>
<keyword evidence="22" id="KW-0333">Golgi apparatus</keyword>
<feature type="domain" description="Phorbol-ester/DAG-type" evidence="38">
    <location>
        <begin position="797"/>
        <end position="852"/>
    </location>
</feature>
<keyword evidence="24" id="KW-0472">Membrane</keyword>
<dbReference type="Gene3D" id="3.30.60.20">
    <property type="match status" value="1"/>
</dbReference>
<dbReference type="Ensembl" id="ENSNFUT00015022534.1">
    <property type="protein sequence ID" value="ENSNFUP00015021526.1"/>
    <property type="gene ID" value="ENSNFUG00015009976.1"/>
</dbReference>
<dbReference type="GO" id="GO:0030866">
    <property type="term" value="P:cortical actin cytoskeleton organization"/>
    <property type="evidence" value="ECO:0007669"/>
    <property type="project" value="TreeGrafter"/>
</dbReference>
<dbReference type="PROSITE" id="PS51860">
    <property type="entry name" value="REM_1"/>
    <property type="match status" value="1"/>
</dbReference>
<dbReference type="GO" id="GO:0048598">
    <property type="term" value="P:embryonic morphogenesis"/>
    <property type="evidence" value="ECO:0007669"/>
    <property type="project" value="TreeGrafter"/>
</dbReference>
<evidence type="ECO:0000256" key="30">
    <source>
        <dbReference type="ARBA" id="ARBA00044327"/>
    </source>
</evidence>
<dbReference type="CDD" id="cd22250">
    <property type="entry name" value="ROCK_SBD"/>
    <property type="match status" value="1"/>
</dbReference>
<evidence type="ECO:0000256" key="27">
    <source>
        <dbReference type="ARBA" id="ARBA00043945"/>
    </source>
</evidence>
<dbReference type="GO" id="GO:0005814">
    <property type="term" value="C:centriole"/>
    <property type="evidence" value="ECO:0007669"/>
    <property type="project" value="UniProtKB-SubCell"/>
</dbReference>
<evidence type="ECO:0000256" key="4">
    <source>
        <dbReference type="ARBA" id="ARBA00004395"/>
    </source>
</evidence>
<dbReference type="GO" id="GO:1901888">
    <property type="term" value="P:regulation of cell junction assembly"/>
    <property type="evidence" value="ECO:0007669"/>
    <property type="project" value="TreeGrafter"/>
</dbReference>
<organism evidence="40 41">
    <name type="scientific">Nothobranchius furzeri</name>
    <name type="common">Turquoise killifish</name>
    <dbReference type="NCBI Taxonomy" id="105023"/>
    <lineage>
        <taxon>Eukaryota</taxon>
        <taxon>Metazoa</taxon>
        <taxon>Chordata</taxon>
        <taxon>Craniata</taxon>
        <taxon>Vertebrata</taxon>
        <taxon>Euteleostomi</taxon>
        <taxon>Actinopterygii</taxon>
        <taxon>Neopterygii</taxon>
        <taxon>Teleostei</taxon>
        <taxon>Neoteleostei</taxon>
        <taxon>Acanthomorphata</taxon>
        <taxon>Ovalentaria</taxon>
        <taxon>Atherinomorphae</taxon>
        <taxon>Cyprinodontiformes</taxon>
        <taxon>Nothobranchiidae</taxon>
        <taxon>Nothobranchius</taxon>
    </lineage>
</organism>
<keyword evidence="26" id="KW-0966">Cell projection</keyword>
<keyword evidence="25" id="KW-0206">Cytoskeleton</keyword>
<evidence type="ECO:0000256" key="17">
    <source>
        <dbReference type="ARBA" id="ARBA00022777"/>
    </source>
</evidence>
<evidence type="ECO:0000313" key="41">
    <source>
        <dbReference type="Proteomes" id="UP000694548"/>
    </source>
</evidence>
<evidence type="ECO:0000256" key="6">
    <source>
        <dbReference type="ARBA" id="ARBA00004510"/>
    </source>
</evidence>
<dbReference type="PROSITE" id="PS50081">
    <property type="entry name" value="ZF_DAG_PE_2"/>
    <property type="match status" value="1"/>
</dbReference>
<dbReference type="SMART" id="SM00109">
    <property type="entry name" value="C1"/>
    <property type="match status" value="1"/>
</dbReference>
<comment type="subcellular location">
    <subcellularLocation>
        <location evidence="3">Cell membrane</location>
    </subcellularLocation>
    <subcellularLocation>
        <location evidence="27">Cell projection</location>
        <location evidence="27">Bleb</location>
    </subcellularLocation>
    <subcellularLocation>
        <location evidence="6">Cell projection</location>
        <location evidence="6">Lamellipodium</location>
    </subcellularLocation>
    <subcellularLocation>
        <location evidence="5">Cell projection</location>
        <location evidence="5">Ruffle</location>
    </subcellularLocation>
    <subcellularLocation>
        <location evidence="2">Cytoplasm</location>
        <location evidence="2">Cytoskeleton</location>
        <location evidence="2">Microtubule organizing center</location>
        <location evidence="2">Centrosome</location>
        <location evidence="2">Centriole</location>
    </subcellularLocation>
    <subcellularLocation>
        <location evidence="4">Golgi apparatus membrane</location>
        <topology evidence="4">Peripheral membrane protein</topology>
    </subcellularLocation>
</comment>
<keyword evidence="23 34" id="KW-0175">Coiled coil</keyword>
<accession>A0A8C6NS14</accession>
<sequence>MAFANSSWVVQLFFAFQDDRYLYMVMEYMPGGDLVNLMSNFDVPEKWARFYTAEVVLALDGIHSMGFIHRFPPHSLVPRASNTKTEKIMKELDEEANLRKSAEASVSLLEKDKLMLQHRFTECQRKADQEAEKRRNLENEVSTLKEQLEDMKKISQNSQASNDKIAQLQMQLQEANVLLRAESDTVARLRKNNGELTQTTSQLESLNRELQERSRAADAVKAQLEKELLLLQSTLDSERRNYSQGSEEISELQARLSGLQEDSKNLKLSLSKVEAERKQAQERSNNLEKEKNSLEIDLNYKLKTLQQRLEQEQTEHRGTRAQLTDKYESIEEAKSAAMNGMLQKMGEETGARMRAESRVLEVEKQCSMLEFDLKQSVQKMEQLMKQKERLEEDVKSLRMQLEQESSKRCLAQNDLKIRMQDVDRLRCSEKQLKQEINTALESKRSLEFQLAQLTKQYRGNEGQMRELQDQLEAEQYFSTLYKTQVKELKEEIEERNRQIQETQKKVQDLLSERDSLSAQLDLTVTKAESEQLARALQEEQYFELIQENKKATGRHKQEIEDKEATIARAVNKLAEIMNRKDMKLDQKKKGSTADLRKKEKDNRKLQLELNQEKEKFNRLVVKHQKELDEMLAQLAEEFTYRNELQMQLDSKESDIEQFRERLNDLQQRMENSSVTSLQTDETDSNTPESRLEGWLSIPNRANIKRYGWKKQYVVVSRKKILFYNDEQDKEQSTPSMVLDIDKLFHVRPVTQGDVYRAETEEIPRIFQILYANEGECRKEADMETVPQGDKNCLPHKGHEFIPTLYHFPTNCEACSKPLWHVFKPPPALECRRCHVKCHKDHLDKKEEVIPICKVNYDVTSARDMLLLALTQDEQKKWITHLGKKIPKTPPTFNRAPSIRPASNQSFRKNPKSNSGKLR</sequence>
<dbReference type="SMART" id="SM00220">
    <property type="entry name" value="S_TKc"/>
    <property type="match status" value="1"/>
</dbReference>
<evidence type="ECO:0000256" key="33">
    <source>
        <dbReference type="ARBA" id="ARBA00048977"/>
    </source>
</evidence>
<dbReference type="Gene3D" id="2.30.29.30">
    <property type="entry name" value="Pleckstrin-homology domain (PH domain)/Phosphotyrosine-binding domain (PTB)"/>
    <property type="match status" value="1"/>
</dbReference>
<dbReference type="GO" id="GO:0010494">
    <property type="term" value="C:cytoplasmic stress granule"/>
    <property type="evidence" value="ECO:0007669"/>
    <property type="project" value="TreeGrafter"/>
</dbReference>
<dbReference type="GO" id="GO:0001726">
    <property type="term" value="C:ruffle"/>
    <property type="evidence" value="ECO:0007669"/>
    <property type="project" value="UniProtKB-SubCell"/>
</dbReference>
<dbReference type="SUPFAM" id="SSF57889">
    <property type="entry name" value="Cysteine-rich domain"/>
    <property type="match status" value="1"/>
</dbReference>
<evidence type="ECO:0000256" key="21">
    <source>
        <dbReference type="ARBA" id="ARBA00022990"/>
    </source>
</evidence>